<gene>
    <name evidence="2" type="ORF">PRZ03_23380</name>
</gene>
<dbReference type="Pfam" id="PF13401">
    <property type="entry name" value="AAA_22"/>
    <property type="match status" value="1"/>
</dbReference>
<dbReference type="GO" id="GO:0005524">
    <property type="term" value="F:ATP binding"/>
    <property type="evidence" value="ECO:0007669"/>
    <property type="project" value="UniProtKB-KW"/>
</dbReference>
<feature type="domain" description="ORC1/DEAH AAA+ ATPase" evidence="1">
    <location>
        <begin position="45"/>
        <end position="166"/>
    </location>
</feature>
<reference evidence="2 3" key="1">
    <citation type="submission" date="2022-10" db="EMBL/GenBank/DDBJ databases">
        <title>Paucibacter sp. hw1 Genome sequencing.</title>
        <authorList>
            <person name="Park S."/>
        </authorList>
    </citation>
    <scope>NUCLEOTIDE SEQUENCE [LARGE SCALE GENOMIC DNA]</scope>
    <source>
        <strain evidence="3">hw1</strain>
    </source>
</reference>
<dbReference type="RefSeq" id="WP_273602512.1">
    <property type="nucleotide sequence ID" value="NZ_JAQQXT010000025.1"/>
</dbReference>
<proteinExistence type="predicted"/>
<sequence>MRRLPSSICQTHPIATQRYAVFTSAIDSFVEKLGSWIDAKVTGAYVYGPSRFGKTRAIKWFLRQLLEERFGGAVPLHVLVHTVDTRRSQSEFYRSILVALGHAYAKGRSTSSERLNMIVEYFIASANECNSNYAILVIDEAQNISTLEWMWLLNVQNLLDMQGYALSVFSVASHQMSYEFDLLARTGNPHLSARFLVDQWKFPGVESEEDLAFILDGYDESSRWPAENGVSYLAYFAPEDYARGKRLAHCAPVLWGVLDASLPPGYKGEASFPMKHIALAVESILFRLAAGELWDDATCEPSWIHELTTHRFADHMRAISMAS</sequence>
<accession>A0ABT5KKX5</accession>
<dbReference type="InterPro" id="IPR049945">
    <property type="entry name" value="AAA_22"/>
</dbReference>
<dbReference type="InterPro" id="IPR027417">
    <property type="entry name" value="P-loop_NTPase"/>
</dbReference>
<dbReference type="Gene3D" id="3.40.50.300">
    <property type="entry name" value="P-loop containing nucleotide triphosphate hydrolases"/>
    <property type="match status" value="1"/>
</dbReference>
<evidence type="ECO:0000313" key="2">
    <source>
        <dbReference type="EMBL" id="MDC8774516.1"/>
    </source>
</evidence>
<protein>
    <submittedName>
        <fullName evidence="2">ATP-binding protein</fullName>
    </submittedName>
</protein>
<evidence type="ECO:0000313" key="3">
    <source>
        <dbReference type="Proteomes" id="UP001221189"/>
    </source>
</evidence>
<organism evidence="2 3">
    <name type="scientific">Roseateles albus</name>
    <dbReference type="NCBI Taxonomy" id="2987525"/>
    <lineage>
        <taxon>Bacteria</taxon>
        <taxon>Pseudomonadati</taxon>
        <taxon>Pseudomonadota</taxon>
        <taxon>Betaproteobacteria</taxon>
        <taxon>Burkholderiales</taxon>
        <taxon>Sphaerotilaceae</taxon>
        <taxon>Roseateles</taxon>
    </lineage>
</organism>
<keyword evidence="2" id="KW-0547">Nucleotide-binding</keyword>
<comment type="caution">
    <text evidence="2">The sequence shown here is derived from an EMBL/GenBank/DDBJ whole genome shotgun (WGS) entry which is preliminary data.</text>
</comment>
<name>A0ABT5KKX5_9BURK</name>
<dbReference type="Proteomes" id="UP001221189">
    <property type="component" value="Unassembled WGS sequence"/>
</dbReference>
<dbReference type="EMBL" id="JAQQXT010000025">
    <property type="protein sequence ID" value="MDC8774516.1"/>
    <property type="molecule type" value="Genomic_DNA"/>
</dbReference>
<dbReference type="SUPFAM" id="SSF52540">
    <property type="entry name" value="P-loop containing nucleoside triphosphate hydrolases"/>
    <property type="match status" value="1"/>
</dbReference>
<evidence type="ECO:0000259" key="1">
    <source>
        <dbReference type="Pfam" id="PF13401"/>
    </source>
</evidence>
<keyword evidence="2" id="KW-0067">ATP-binding</keyword>
<keyword evidence="3" id="KW-1185">Reference proteome</keyword>